<evidence type="ECO:0000256" key="1">
    <source>
        <dbReference type="SAM" id="SignalP"/>
    </source>
</evidence>
<sequence>MKTFLLLLIAAFGYAQLDWSKCEVCAFTLTALRGVYGDDSPSRCRDCLTLKTLKDMICGTLAEDTSDVDTIDLCYILLKQVRRRGLMDEVMELNPKYDSRTDRFCARELAYCRS</sequence>
<proteinExistence type="predicted"/>
<accession>A0A016X0F6</accession>
<name>A0A016X0F6_9BILA</name>
<dbReference type="AlphaFoldDB" id="A0A016X0F6"/>
<feature type="signal peptide" evidence="1">
    <location>
        <begin position="1"/>
        <end position="15"/>
    </location>
</feature>
<comment type="caution">
    <text evidence="2">The sequence shown here is derived from an EMBL/GenBank/DDBJ whole genome shotgun (WGS) entry which is preliminary data.</text>
</comment>
<evidence type="ECO:0000313" key="3">
    <source>
        <dbReference type="Proteomes" id="UP000024635"/>
    </source>
</evidence>
<reference evidence="3" key="1">
    <citation type="journal article" date="2015" name="Nat. Genet.">
        <title>The genome and transcriptome of the zoonotic hookworm Ancylostoma ceylanicum identify infection-specific gene families.</title>
        <authorList>
            <person name="Schwarz E.M."/>
            <person name="Hu Y."/>
            <person name="Antoshechkin I."/>
            <person name="Miller M.M."/>
            <person name="Sternberg P.W."/>
            <person name="Aroian R.V."/>
        </authorList>
    </citation>
    <scope>NUCLEOTIDE SEQUENCE</scope>
    <source>
        <strain evidence="3">HY135</strain>
    </source>
</reference>
<organism evidence="2 3">
    <name type="scientific">Ancylostoma ceylanicum</name>
    <dbReference type="NCBI Taxonomy" id="53326"/>
    <lineage>
        <taxon>Eukaryota</taxon>
        <taxon>Metazoa</taxon>
        <taxon>Ecdysozoa</taxon>
        <taxon>Nematoda</taxon>
        <taxon>Chromadorea</taxon>
        <taxon>Rhabditida</taxon>
        <taxon>Rhabditina</taxon>
        <taxon>Rhabditomorpha</taxon>
        <taxon>Strongyloidea</taxon>
        <taxon>Ancylostomatidae</taxon>
        <taxon>Ancylostomatinae</taxon>
        <taxon>Ancylostoma</taxon>
    </lineage>
</organism>
<evidence type="ECO:0000313" key="2">
    <source>
        <dbReference type="EMBL" id="EYC44743.1"/>
    </source>
</evidence>
<dbReference type="EMBL" id="JARK01000051">
    <property type="protein sequence ID" value="EYC44743.1"/>
    <property type="molecule type" value="Genomic_DNA"/>
</dbReference>
<gene>
    <name evidence="2" type="primary">Acey_s0451.g1685</name>
    <name evidence="2" type="ORF">Y032_0451g1685</name>
</gene>
<dbReference type="Proteomes" id="UP000024635">
    <property type="component" value="Unassembled WGS sequence"/>
</dbReference>
<protein>
    <recommendedName>
        <fullName evidence="4">Saposin B-type domain-containing protein</fullName>
    </recommendedName>
</protein>
<evidence type="ECO:0008006" key="4">
    <source>
        <dbReference type="Google" id="ProtNLM"/>
    </source>
</evidence>
<feature type="chain" id="PRO_5013334360" description="Saposin B-type domain-containing protein" evidence="1">
    <location>
        <begin position="16"/>
        <end position="114"/>
    </location>
</feature>
<keyword evidence="1" id="KW-0732">Signal</keyword>
<keyword evidence="3" id="KW-1185">Reference proteome</keyword>